<keyword evidence="3" id="KW-1185">Reference proteome</keyword>
<evidence type="ECO:0000313" key="2">
    <source>
        <dbReference type="EMBL" id="CAI9298101.1"/>
    </source>
</evidence>
<dbReference type="EMBL" id="OX465084">
    <property type="protein sequence ID" value="CAI9298101.1"/>
    <property type="molecule type" value="Genomic_DNA"/>
</dbReference>
<protein>
    <submittedName>
        <fullName evidence="2">Uncharacterized protein</fullName>
    </submittedName>
</protein>
<accession>A0AA35ZSU0</accession>
<organism evidence="2 3">
    <name type="scientific">Lactuca saligna</name>
    <name type="common">Willowleaf lettuce</name>
    <dbReference type="NCBI Taxonomy" id="75948"/>
    <lineage>
        <taxon>Eukaryota</taxon>
        <taxon>Viridiplantae</taxon>
        <taxon>Streptophyta</taxon>
        <taxon>Embryophyta</taxon>
        <taxon>Tracheophyta</taxon>
        <taxon>Spermatophyta</taxon>
        <taxon>Magnoliopsida</taxon>
        <taxon>eudicotyledons</taxon>
        <taxon>Gunneridae</taxon>
        <taxon>Pentapetalae</taxon>
        <taxon>asterids</taxon>
        <taxon>campanulids</taxon>
        <taxon>Asterales</taxon>
        <taxon>Asteraceae</taxon>
        <taxon>Cichorioideae</taxon>
        <taxon>Cichorieae</taxon>
        <taxon>Lactucinae</taxon>
        <taxon>Lactuca</taxon>
    </lineage>
</organism>
<evidence type="ECO:0000313" key="3">
    <source>
        <dbReference type="Proteomes" id="UP001177003"/>
    </source>
</evidence>
<evidence type="ECO:0000256" key="1">
    <source>
        <dbReference type="SAM" id="MobiDB-lite"/>
    </source>
</evidence>
<dbReference type="AlphaFoldDB" id="A0AA35ZSU0"/>
<name>A0AA35ZSU0_LACSI</name>
<gene>
    <name evidence="2" type="ORF">LSALG_LOCUS36879</name>
</gene>
<sequence length="105" mass="11806">MWGSVVIPEECPTDSPNLAFRRVGILTSHHGLINFSITVFVDGIRFEINVMEDIFESIKLIPVLASNDFHYSNGNWWDDGVQEDDYAAQSEEDLNSPVSSTAYSH</sequence>
<proteinExistence type="predicted"/>
<feature type="compositionally biased region" description="Polar residues" evidence="1">
    <location>
        <begin position="96"/>
        <end position="105"/>
    </location>
</feature>
<feature type="region of interest" description="Disordered" evidence="1">
    <location>
        <begin position="86"/>
        <end position="105"/>
    </location>
</feature>
<dbReference type="Proteomes" id="UP001177003">
    <property type="component" value="Chromosome 8"/>
</dbReference>
<reference evidence="2" key="1">
    <citation type="submission" date="2023-04" db="EMBL/GenBank/DDBJ databases">
        <authorList>
            <person name="Vijverberg K."/>
            <person name="Xiong W."/>
            <person name="Schranz E."/>
        </authorList>
    </citation>
    <scope>NUCLEOTIDE SEQUENCE</scope>
</reference>